<dbReference type="STRING" id="6205.A0A0R3WNX7"/>
<dbReference type="Proteomes" id="UP000274429">
    <property type="component" value="Unassembled WGS sequence"/>
</dbReference>
<reference evidence="5" key="1">
    <citation type="submission" date="2017-02" db="UniProtKB">
        <authorList>
            <consortium name="WormBaseParasite"/>
        </authorList>
    </citation>
    <scope>IDENTIFICATION</scope>
</reference>
<dbReference type="AlphaFoldDB" id="A0A0R3WNX7"/>
<evidence type="ECO:0000313" key="4">
    <source>
        <dbReference type="Proteomes" id="UP000274429"/>
    </source>
</evidence>
<proteinExistence type="predicted"/>
<feature type="coiled-coil region" evidence="1">
    <location>
        <begin position="163"/>
        <end position="190"/>
    </location>
</feature>
<accession>A0A0R3WNX7</accession>
<name>A0A0R3WNX7_HYDTA</name>
<evidence type="ECO:0000256" key="1">
    <source>
        <dbReference type="SAM" id="Coils"/>
    </source>
</evidence>
<protein>
    <submittedName>
        <fullName evidence="5">Remorin_C domain-containing protein</fullName>
    </submittedName>
</protein>
<evidence type="ECO:0000313" key="5">
    <source>
        <dbReference type="WBParaSite" id="TTAC_0000246501-mRNA-1"/>
    </source>
</evidence>
<organism evidence="5">
    <name type="scientific">Hydatigena taeniaeformis</name>
    <name type="common">Feline tapeworm</name>
    <name type="synonym">Taenia taeniaeformis</name>
    <dbReference type="NCBI Taxonomy" id="6205"/>
    <lineage>
        <taxon>Eukaryota</taxon>
        <taxon>Metazoa</taxon>
        <taxon>Spiralia</taxon>
        <taxon>Lophotrochozoa</taxon>
        <taxon>Platyhelminthes</taxon>
        <taxon>Cestoda</taxon>
        <taxon>Eucestoda</taxon>
        <taxon>Cyclophyllidea</taxon>
        <taxon>Taeniidae</taxon>
        <taxon>Hydatigera</taxon>
    </lineage>
</organism>
<feature type="coiled-coil region" evidence="1">
    <location>
        <begin position="223"/>
        <end position="271"/>
    </location>
</feature>
<feature type="region of interest" description="Disordered" evidence="2">
    <location>
        <begin position="32"/>
        <end position="90"/>
    </location>
</feature>
<gene>
    <name evidence="3" type="ORF">TTAC_LOCUS2453</name>
</gene>
<feature type="compositionally biased region" description="Pro residues" evidence="2">
    <location>
        <begin position="41"/>
        <end position="50"/>
    </location>
</feature>
<sequence length="294" mass="33789">MNTKTDFPFFHSPCPTKDEIFTDYAERDNNKTANNKVACPNPIPWIPPPAKTTKAIQPSKTVRTFEISRNRRSKSWDEPDKEERNEETKEKEIAQVKNDANNATNWSQMKRWVSDIDRSIENLSNSVRGLLKDETAEHKEQIRFHHTPIKQEVSSHGIEGTAIDRLTGELKRARDELHQAETRQASLEALKSHLQLQLRHRSAQCERMTAQMRNSASKTRQTVVQLTQELAAADARIQELTRQRELLKHAAKGQKRRAMKAEAELARMKRQASCNAILKKVLIKFSGSDLAYKK</sequence>
<reference evidence="3 4" key="2">
    <citation type="submission" date="2018-11" db="EMBL/GenBank/DDBJ databases">
        <authorList>
            <consortium name="Pathogen Informatics"/>
        </authorList>
    </citation>
    <scope>NUCLEOTIDE SEQUENCE [LARGE SCALE GENOMIC DNA]</scope>
</reference>
<evidence type="ECO:0000313" key="3">
    <source>
        <dbReference type="EMBL" id="VDM20090.1"/>
    </source>
</evidence>
<feature type="compositionally biased region" description="Basic and acidic residues" evidence="2">
    <location>
        <begin position="66"/>
        <end position="90"/>
    </location>
</feature>
<dbReference type="EMBL" id="UYWX01001101">
    <property type="protein sequence ID" value="VDM20090.1"/>
    <property type="molecule type" value="Genomic_DNA"/>
</dbReference>
<keyword evidence="1" id="KW-0175">Coiled coil</keyword>
<dbReference type="WBParaSite" id="TTAC_0000246501-mRNA-1">
    <property type="protein sequence ID" value="TTAC_0000246501-mRNA-1"/>
    <property type="gene ID" value="TTAC_0000246501"/>
</dbReference>
<evidence type="ECO:0000256" key="2">
    <source>
        <dbReference type="SAM" id="MobiDB-lite"/>
    </source>
</evidence>
<keyword evidence="4" id="KW-1185">Reference proteome</keyword>
<dbReference type="OrthoDB" id="413404at2759"/>